<dbReference type="RefSeq" id="WP_068711452.1">
    <property type="nucleotide sequence ID" value="NZ_LSZP01000030.1"/>
</dbReference>
<organism evidence="7 8">
    <name type="scientific">Cephaloticoccus capnophilus</name>
    <dbReference type="NCBI Taxonomy" id="1548208"/>
    <lineage>
        <taxon>Bacteria</taxon>
        <taxon>Pseudomonadati</taxon>
        <taxon>Verrucomicrobiota</taxon>
        <taxon>Opitutia</taxon>
        <taxon>Opitutales</taxon>
        <taxon>Opitutaceae</taxon>
        <taxon>Cephaloticoccus</taxon>
    </lineage>
</organism>
<comment type="caution">
    <text evidence="7">The sequence shown here is derived from an EMBL/GenBank/DDBJ whole genome shotgun (WGS) entry which is preliminary data.</text>
</comment>
<evidence type="ECO:0000259" key="6">
    <source>
        <dbReference type="Pfam" id="PF00294"/>
    </source>
</evidence>
<gene>
    <name evidence="7" type="ORF">AXK12_03970</name>
</gene>
<dbReference type="EMBL" id="LSZP01000030">
    <property type="protein sequence ID" value="KXU36180.1"/>
    <property type="molecule type" value="Genomic_DNA"/>
</dbReference>
<evidence type="ECO:0000256" key="5">
    <source>
        <dbReference type="ARBA" id="ARBA00022840"/>
    </source>
</evidence>
<keyword evidence="3" id="KW-0547">Nucleotide-binding</keyword>
<dbReference type="Gene3D" id="3.40.1190.20">
    <property type="match status" value="1"/>
</dbReference>
<dbReference type="OrthoDB" id="9813569at2"/>
<dbReference type="PANTHER" id="PTHR43085:SF1">
    <property type="entry name" value="PSEUDOURIDINE KINASE-RELATED"/>
    <property type="match status" value="1"/>
</dbReference>
<dbReference type="PROSITE" id="PS00583">
    <property type="entry name" value="PFKB_KINASES_1"/>
    <property type="match status" value="1"/>
</dbReference>
<evidence type="ECO:0000313" key="7">
    <source>
        <dbReference type="EMBL" id="KXU36180.1"/>
    </source>
</evidence>
<proteinExistence type="inferred from homology"/>
<dbReference type="Proteomes" id="UP000071392">
    <property type="component" value="Unassembled WGS sequence"/>
</dbReference>
<evidence type="ECO:0000256" key="1">
    <source>
        <dbReference type="ARBA" id="ARBA00010688"/>
    </source>
</evidence>
<dbReference type="GO" id="GO:0005524">
    <property type="term" value="F:ATP binding"/>
    <property type="evidence" value="ECO:0007669"/>
    <property type="project" value="UniProtKB-KW"/>
</dbReference>
<evidence type="ECO:0000256" key="3">
    <source>
        <dbReference type="ARBA" id="ARBA00022741"/>
    </source>
</evidence>
<dbReference type="Pfam" id="PF00294">
    <property type="entry name" value="PfkB"/>
    <property type="match status" value="1"/>
</dbReference>
<evidence type="ECO:0000256" key="4">
    <source>
        <dbReference type="ARBA" id="ARBA00022777"/>
    </source>
</evidence>
<protein>
    <recommendedName>
        <fullName evidence="6">Carbohydrate kinase PfkB domain-containing protein</fullName>
    </recommendedName>
</protein>
<reference evidence="7 8" key="1">
    <citation type="submission" date="2016-02" db="EMBL/GenBank/DDBJ databases">
        <authorList>
            <person name="Wen L."/>
            <person name="He K."/>
            <person name="Yang H."/>
        </authorList>
    </citation>
    <scope>NUCLEOTIDE SEQUENCE [LARGE SCALE GENOMIC DNA]</scope>
    <source>
        <strain evidence="7 8">CV41</strain>
    </source>
</reference>
<accession>A0A139SNX0</accession>
<dbReference type="GO" id="GO:0016301">
    <property type="term" value="F:kinase activity"/>
    <property type="evidence" value="ECO:0007669"/>
    <property type="project" value="UniProtKB-KW"/>
</dbReference>
<keyword evidence="8" id="KW-1185">Reference proteome</keyword>
<keyword evidence="5" id="KW-0067">ATP-binding</keyword>
<feature type="domain" description="Carbohydrate kinase PfkB" evidence="6">
    <location>
        <begin position="29"/>
        <end position="297"/>
    </location>
</feature>
<dbReference type="STRING" id="1548208.AXK12_03970"/>
<name>A0A139SNX0_9BACT</name>
<dbReference type="SUPFAM" id="SSF53613">
    <property type="entry name" value="Ribokinase-like"/>
    <property type="match status" value="1"/>
</dbReference>
<dbReference type="InterPro" id="IPR050306">
    <property type="entry name" value="PfkB_Carbo_kinase"/>
</dbReference>
<dbReference type="InterPro" id="IPR002173">
    <property type="entry name" value="Carboh/pur_kinase_PfkB_CS"/>
</dbReference>
<evidence type="ECO:0000313" key="8">
    <source>
        <dbReference type="Proteomes" id="UP000071392"/>
    </source>
</evidence>
<dbReference type="InterPro" id="IPR029056">
    <property type="entry name" value="Ribokinase-like"/>
</dbReference>
<sequence length="303" mass="32308">MNATHPATPRPTLLCFGELLWDFLPDGLFPGGAPFNVAYHLHQHGLDARIVTAVGRDILGEEFLRRIRAWGLPTDTITEHAEFPTGYGRIELSPTGEASYRFANNTAWDHIHVNEAALRAAAAARGLVFGSLALRSPANRSTLDQVLAALPADAWRIFDVNLRPPHDDLPLVNSLAPQATLIKLNAAEAGRLARGGPESPGHEEADARALAARWSANSATEKTICLTCAERGAGLLHNGHWHFEAGRPVEVADTVGAGDSFLAALLTALLIEGKSPAAALAAAARIGEWVATQRGATPRYAAR</sequence>
<dbReference type="AlphaFoldDB" id="A0A139SNX0"/>
<keyword evidence="2" id="KW-0808">Transferase</keyword>
<comment type="similarity">
    <text evidence="1">Belongs to the carbohydrate kinase PfkB family.</text>
</comment>
<keyword evidence="4" id="KW-0418">Kinase</keyword>
<dbReference type="PANTHER" id="PTHR43085">
    <property type="entry name" value="HEXOKINASE FAMILY MEMBER"/>
    <property type="match status" value="1"/>
</dbReference>
<dbReference type="PROSITE" id="PS00584">
    <property type="entry name" value="PFKB_KINASES_2"/>
    <property type="match status" value="1"/>
</dbReference>
<dbReference type="InterPro" id="IPR011611">
    <property type="entry name" value="PfkB_dom"/>
</dbReference>
<evidence type="ECO:0000256" key="2">
    <source>
        <dbReference type="ARBA" id="ARBA00022679"/>
    </source>
</evidence>